<organism evidence="11 12">
    <name type="scientific">Thecamonas trahens ATCC 50062</name>
    <dbReference type="NCBI Taxonomy" id="461836"/>
    <lineage>
        <taxon>Eukaryota</taxon>
        <taxon>Apusozoa</taxon>
        <taxon>Apusomonadida</taxon>
        <taxon>Apusomonadidae</taxon>
        <taxon>Thecamonas</taxon>
    </lineage>
</organism>
<feature type="compositionally biased region" description="Basic residues" evidence="6">
    <location>
        <begin position="566"/>
        <end position="576"/>
    </location>
</feature>
<dbReference type="SMART" id="SM00229">
    <property type="entry name" value="RasGEFN"/>
    <property type="match status" value="1"/>
</dbReference>
<evidence type="ECO:0000256" key="5">
    <source>
        <dbReference type="PROSITE-ProRule" id="PRU00168"/>
    </source>
</evidence>
<dbReference type="STRING" id="461836.A0A0L0DQS5"/>
<dbReference type="Gene3D" id="2.10.110.10">
    <property type="entry name" value="Cysteine Rich Protein"/>
    <property type="match status" value="3"/>
</dbReference>
<dbReference type="SMART" id="SM00147">
    <property type="entry name" value="RasGEF"/>
    <property type="match status" value="1"/>
</dbReference>
<dbReference type="PROSITE" id="PS50009">
    <property type="entry name" value="RASGEF_CAT"/>
    <property type="match status" value="1"/>
</dbReference>
<dbReference type="Proteomes" id="UP000054408">
    <property type="component" value="Unassembled WGS sequence"/>
</dbReference>
<dbReference type="eggNOG" id="KOG1703">
    <property type="taxonomic scope" value="Eukaryota"/>
</dbReference>
<dbReference type="CDD" id="cd08368">
    <property type="entry name" value="LIM"/>
    <property type="match status" value="2"/>
</dbReference>
<dbReference type="CDD" id="cd00155">
    <property type="entry name" value="RasGEF"/>
    <property type="match status" value="1"/>
</dbReference>
<feature type="domain" description="LIM zinc-binding" evidence="9">
    <location>
        <begin position="45"/>
        <end position="104"/>
    </location>
</feature>
<dbReference type="PROSITE" id="PS50003">
    <property type="entry name" value="PH_DOMAIN"/>
    <property type="match status" value="1"/>
</dbReference>
<dbReference type="GO" id="GO:0007265">
    <property type="term" value="P:Ras protein signal transduction"/>
    <property type="evidence" value="ECO:0007669"/>
    <property type="project" value="TreeGrafter"/>
</dbReference>
<dbReference type="InterPro" id="IPR036964">
    <property type="entry name" value="RASGEF_cat_dom_sf"/>
</dbReference>
<accession>A0A0L0DQS5</accession>
<dbReference type="Gene3D" id="1.20.870.10">
    <property type="entry name" value="Son of sevenless (SoS) protein Chain: S domain 1"/>
    <property type="match status" value="1"/>
</dbReference>
<dbReference type="GO" id="GO:0005886">
    <property type="term" value="C:plasma membrane"/>
    <property type="evidence" value="ECO:0007669"/>
    <property type="project" value="TreeGrafter"/>
</dbReference>
<dbReference type="Pfam" id="PF00618">
    <property type="entry name" value="RasGEF_N"/>
    <property type="match status" value="1"/>
</dbReference>
<dbReference type="CDD" id="cd06224">
    <property type="entry name" value="REM"/>
    <property type="match status" value="1"/>
</dbReference>
<keyword evidence="1 5" id="KW-0344">Guanine-nucleotide releasing factor</keyword>
<dbReference type="CDD" id="cd00821">
    <property type="entry name" value="PH"/>
    <property type="match status" value="1"/>
</dbReference>
<dbReference type="Gene3D" id="2.30.29.30">
    <property type="entry name" value="Pleckstrin-homology domain (PH domain)/Phosphotyrosine-binding domain (PTB)"/>
    <property type="match status" value="1"/>
</dbReference>
<keyword evidence="2 4" id="KW-0479">Metal-binding</keyword>
<dbReference type="SMART" id="SM00233">
    <property type="entry name" value="PH"/>
    <property type="match status" value="1"/>
</dbReference>
<dbReference type="PROSITE" id="PS00478">
    <property type="entry name" value="LIM_DOMAIN_1"/>
    <property type="match status" value="1"/>
</dbReference>
<dbReference type="EMBL" id="GL349438">
    <property type="protein sequence ID" value="KNC54644.1"/>
    <property type="molecule type" value="Genomic_DNA"/>
</dbReference>
<evidence type="ECO:0000256" key="1">
    <source>
        <dbReference type="ARBA" id="ARBA00022658"/>
    </source>
</evidence>
<dbReference type="InterPro" id="IPR001849">
    <property type="entry name" value="PH_domain"/>
</dbReference>
<feature type="compositionally biased region" description="Basic residues" evidence="6">
    <location>
        <begin position="592"/>
        <end position="601"/>
    </location>
</feature>
<dbReference type="RefSeq" id="XP_013761549.1">
    <property type="nucleotide sequence ID" value="XM_013906095.1"/>
</dbReference>
<dbReference type="InterPro" id="IPR001895">
    <property type="entry name" value="RASGEF_cat_dom"/>
</dbReference>
<evidence type="ECO:0000313" key="12">
    <source>
        <dbReference type="Proteomes" id="UP000054408"/>
    </source>
</evidence>
<dbReference type="OrthoDB" id="546434at2759"/>
<dbReference type="PROSITE" id="PS50212">
    <property type="entry name" value="RASGEF_NTER"/>
    <property type="match status" value="1"/>
</dbReference>
<dbReference type="InterPro" id="IPR019804">
    <property type="entry name" value="Ras_G-nucl-exch_fac_CS"/>
</dbReference>
<evidence type="ECO:0000256" key="6">
    <source>
        <dbReference type="SAM" id="MobiDB-lite"/>
    </source>
</evidence>
<dbReference type="PROSITE" id="PS50023">
    <property type="entry name" value="LIM_DOMAIN_2"/>
    <property type="match status" value="1"/>
</dbReference>
<gene>
    <name evidence="11" type="ORF">AMSG_01497</name>
</gene>
<dbReference type="Pfam" id="PF00169">
    <property type="entry name" value="PH"/>
    <property type="match status" value="1"/>
</dbReference>
<feature type="domain" description="PH" evidence="7">
    <location>
        <begin position="779"/>
        <end position="876"/>
    </location>
</feature>
<evidence type="ECO:0000256" key="3">
    <source>
        <dbReference type="ARBA" id="ARBA00022833"/>
    </source>
</evidence>
<proteinExistence type="predicted"/>
<dbReference type="InterPro" id="IPR011993">
    <property type="entry name" value="PH-like_dom_sf"/>
</dbReference>
<dbReference type="SUPFAM" id="SSF48366">
    <property type="entry name" value="Ras GEF"/>
    <property type="match status" value="1"/>
</dbReference>
<dbReference type="InterPro" id="IPR008937">
    <property type="entry name" value="Ras-like_GEF"/>
</dbReference>
<feature type="region of interest" description="Disordered" evidence="6">
    <location>
        <begin position="554"/>
        <end position="602"/>
    </location>
</feature>
<dbReference type="PANTHER" id="PTHR23113">
    <property type="entry name" value="GUANINE NUCLEOTIDE EXCHANGE FACTOR"/>
    <property type="match status" value="1"/>
</dbReference>
<sequence length="1355" mass="146707">MAGEDDRHKEHFVCVVCGSSLLGTQYHEHEGSPYCHADFMGTFAHRCAGCKESVFGAHLTALDQHWHTDCFVCTTCRQPFASGRYFTVDNMPYCSEHYHSKVITDNHVSALGASWHAQCFNCSSCGSNLTGTLFASRKGKAVCKTCANAVSRKRSQRIIETLNDIRASSPARPAPAARLPDEVVAKLRDLGKAYARTVRTVLTAVTAEDVGTIKSNIAAAVKPVKDLIGTLRQDAATAANAEMHASTLQTDATALLTHVKAVFSAKGEALVPALALLKKLLVKLTGDVNAVVSSMAATNAPGASAAEERESESESAARGQAVSSEPPKRASAVLDEAPSVKSMLDQQLRSFLVENAELCIYLTQAGADVDDVVPDDEADGGDVDPKAILLVRRMLRSMTAIAATTEVLDELDWTGPQSLAAKLVEAAKAGRVAVRAEAERAVAVQRCANELRELIASIVGPYLDPADEHDDSKLEVKGPMGLNHRLESFGVGTASHGAHSRFITDWQDASKFEPKAAVKHNSRRAATVNLSSLDVDFDSPEGQAAVGAMTAASAANGGSSKASGRSGRKVPVRKGRDRPLPSAKADLPGSSKRNKQHRRRAVSMSLSLLTTARLSASIGSVQESIQPFELELPTAAATTVETQERSRVLDIQKLMGDLGDILESEDLSAVAYTAESLDEVSSESGETGVAVATPVSAAAATAVTVSPTKAGPSSPASASDAITAREVVLLPRSKRENVEERLVDEDTAASGAAYLPETVPAVRTARSPSISANGKLELHPPTSGKLVLKRGMFNKWKRRHFLLENAVLYFMKLNGRTVIDRLPVPGCAISRSPETSHSHAFSLTTPEAMGGDVVVFRAEDAADKSRWVNALESVAAMPTSCINEALMRPVTKKQSRMTLRKGKSFSLAAGLAAAGLASAPTLVKRKAILEGETEVLVYINNKVEAGTPEKLISLLVSESDPPPGYETVFLLCFRHAIKPKFVLETVMGRFNCVAPAGATGQQLAYVSTWRPIIQTRAIDFVMHWVENNWYDFHDDEVMVMGVMNFVSLVREVGDSDDIRARAEQIDALIEAKITEFDGYKEAKLEGPSGGIAHEWGKLVEYDAVELARNYTLFEMEKFVAVRPEEFTVQMWGDKSKGFLRVYSENLSAFVDSFNHVSYWVASEICLMPDLKKRVAILKHIITLGKEFYDHRNFNGLMAVISGLNLASVQRLKKTWAGLPSKSLATLHQLEAVMSPKSNYAHYRDLLSDTSPAVPFFGLLLKDLTFLDDGNPKRIDGTALVNFDKWRTIATAILSICKFQDSEFDFVADDDVTTYLKSCLIVDDRPLYSYSLLCEPRGQAEDSASQRLIEKWAAAS</sequence>
<dbReference type="InterPro" id="IPR001781">
    <property type="entry name" value="Znf_LIM"/>
</dbReference>
<evidence type="ECO:0000259" key="10">
    <source>
        <dbReference type="PROSITE" id="PS50212"/>
    </source>
</evidence>
<feature type="region of interest" description="Disordered" evidence="6">
    <location>
        <begin position="297"/>
        <end position="334"/>
    </location>
</feature>
<dbReference type="SMART" id="SM00132">
    <property type="entry name" value="LIM"/>
    <property type="match status" value="3"/>
</dbReference>
<evidence type="ECO:0000259" key="8">
    <source>
        <dbReference type="PROSITE" id="PS50009"/>
    </source>
</evidence>
<evidence type="ECO:0000256" key="4">
    <source>
        <dbReference type="PROSITE-ProRule" id="PRU00125"/>
    </source>
</evidence>
<dbReference type="GeneID" id="25561245"/>
<dbReference type="Pfam" id="PF00412">
    <property type="entry name" value="LIM"/>
    <property type="match status" value="3"/>
</dbReference>
<feature type="domain" description="N-terminal Ras-GEF" evidence="10">
    <location>
        <begin position="939"/>
        <end position="1070"/>
    </location>
</feature>
<dbReference type="GO" id="GO:0005085">
    <property type="term" value="F:guanyl-nucleotide exchange factor activity"/>
    <property type="evidence" value="ECO:0007669"/>
    <property type="project" value="UniProtKB-KW"/>
</dbReference>
<dbReference type="PROSITE" id="PS00720">
    <property type="entry name" value="RASGEF"/>
    <property type="match status" value="1"/>
</dbReference>
<feature type="compositionally biased region" description="Low complexity" evidence="6">
    <location>
        <begin position="554"/>
        <end position="565"/>
    </location>
</feature>
<name>A0A0L0DQS5_THETB</name>
<keyword evidence="12" id="KW-1185">Reference proteome</keyword>
<evidence type="ECO:0000259" key="7">
    <source>
        <dbReference type="PROSITE" id="PS50003"/>
    </source>
</evidence>
<dbReference type="InterPro" id="IPR000651">
    <property type="entry name" value="Ras-like_Gua-exchang_fac_N"/>
</dbReference>
<evidence type="ECO:0000313" key="11">
    <source>
        <dbReference type="EMBL" id="KNC54644.1"/>
    </source>
</evidence>
<dbReference type="PANTHER" id="PTHR23113:SF356">
    <property type="entry name" value="FI05912P-RELATED"/>
    <property type="match status" value="1"/>
</dbReference>
<keyword evidence="4" id="KW-0440">LIM domain</keyword>
<dbReference type="Pfam" id="PF00617">
    <property type="entry name" value="RasGEF"/>
    <property type="match status" value="1"/>
</dbReference>
<dbReference type="CDD" id="cd09338">
    <property type="entry name" value="LIM3_Paxillin_like"/>
    <property type="match status" value="1"/>
</dbReference>
<evidence type="ECO:0000256" key="2">
    <source>
        <dbReference type="ARBA" id="ARBA00022723"/>
    </source>
</evidence>
<dbReference type="SUPFAM" id="SSF50729">
    <property type="entry name" value="PH domain-like"/>
    <property type="match status" value="1"/>
</dbReference>
<reference evidence="11 12" key="1">
    <citation type="submission" date="2010-05" db="EMBL/GenBank/DDBJ databases">
        <title>The Genome Sequence of Thecamonas trahens ATCC 50062.</title>
        <authorList>
            <consortium name="The Broad Institute Genome Sequencing Platform"/>
            <person name="Russ C."/>
            <person name="Cuomo C."/>
            <person name="Shea T."/>
            <person name="Young S.K."/>
            <person name="Zeng Q."/>
            <person name="Koehrsen M."/>
            <person name="Haas B."/>
            <person name="Borodovsky M."/>
            <person name="Guigo R."/>
            <person name="Alvarado L."/>
            <person name="Berlin A."/>
            <person name="Bochicchio J."/>
            <person name="Borenstein D."/>
            <person name="Chapman S."/>
            <person name="Chen Z."/>
            <person name="Freedman E."/>
            <person name="Gellesch M."/>
            <person name="Goldberg J."/>
            <person name="Griggs A."/>
            <person name="Gujja S."/>
            <person name="Heilman E."/>
            <person name="Heiman D."/>
            <person name="Hepburn T."/>
            <person name="Howarth C."/>
            <person name="Jen D."/>
            <person name="Larson L."/>
            <person name="Mehta T."/>
            <person name="Park D."/>
            <person name="Pearson M."/>
            <person name="Roberts A."/>
            <person name="Saif S."/>
            <person name="Shenoy N."/>
            <person name="Sisk P."/>
            <person name="Stolte C."/>
            <person name="Sykes S."/>
            <person name="Thomson T."/>
            <person name="Walk T."/>
            <person name="White J."/>
            <person name="Yandava C."/>
            <person name="Burger G."/>
            <person name="Gray M.W."/>
            <person name="Holland P.W.H."/>
            <person name="King N."/>
            <person name="Lang F.B.F."/>
            <person name="Roger A.J."/>
            <person name="Ruiz-Trillo I."/>
            <person name="Lander E."/>
            <person name="Nusbaum C."/>
        </authorList>
    </citation>
    <scope>NUCLEOTIDE SEQUENCE [LARGE SCALE GENOMIC DNA]</scope>
    <source>
        <strain evidence="11 12">ATCC 50062</strain>
    </source>
</reference>
<protein>
    <submittedName>
        <fullName evidence="11">Uncharacterized protein</fullName>
    </submittedName>
</protein>
<dbReference type="InterPro" id="IPR023578">
    <property type="entry name" value="Ras_GEF_dom_sf"/>
</dbReference>
<feature type="domain" description="Ras-GEF" evidence="8">
    <location>
        <begin position="1102"/>
        <end position="1336"/>
    </location>
</feature>
<keyword evidence="3 4" id="KW-0862">Zinc</keyword>
<dbReference type="SUPFAM" id="SSF57716">
    <property type="entry name" value="Glucocorticoid receptor-like (DNA-binding domain)"/>
    <property type="match status" value="2"/>
</dbReference>
<dbReference type="eggNOG" id="KOG3417">
    <property type="taxonomic scope" value="Eukaryota"/>
</dbReference>
<dbReference type="GO" id="GO:0046872">
    <property type="term" value="F:metal ion binding"/>
    <property type="evidence" value="ECO:0007669"/>
    <property type="project" value="UniProtKB-KW"/>
</dbReference>
<evidence type="ECO:0000259" key="9">
    <source>
        <dbReference type="PROSITE" id="PS50023"/>
    </source>
</evidence>
<dbReference type="Gene3D" id="1.10.840.10">
    <property type="entry name" value="Ras guanine-nucleotide exchange factors catalytic domain"/>
    <property type="match status" value="1"/>
</dbReference>